<organism evidence="1 2">
    <name type="scientific">Rhododendron molle</name>
    <name type="common">Chinese azalea</name>
    <name type="synonym">Azalea mollis</name>
    <dbReference type="NCBI Taxonomy" id="49168"/>
    <lineage>
        <taxon>Eukaryota</taxon>
        <taxon>Viridiplantae</taxon>
        <taxon>Streptophyta</taxon>
        <taxon>Embryophyta</taxon>
        <taxon>Tracheophyta</taxon>
        <taxon>Spermatophyta</taxon>
        <taxon>Magnoliopsida</taxon>
        <taxon>eudicotyledons</taxon>
        <taxon>Gunneridae</taxon>
        <taxon>Pentapetalae</taxon>
        <taxon>asterids</taxon>
        <taxon>Ericales</taxon>
        <taxon>Ericaceae</taxon>
        <taxon>Ericoideae</taxon>
        <taxon>Rhodoreae</taxon>
        <taxon>Rhododendron</taxon>
    </lineage>
</organism>
<reference evidence="1" key="1">
    <citation type="submission" date="2022-02" db="EMBL/GenBank/DDBJ databases">
        <title>Plant Genome Project.</title>
        <authorList>
            <person name="Zhang R.-G."/>
        </authorList>
    </citation>
    <scope>NUCLEOTIDE SEQUENCE</scope>
    <source>
        <strain evidence="1">AT1</strain>
    </source>
</reference>
<evidence type="ECO:0000313" key="2">
    <source>
        <dbReference type="Proteomes" id="UP001062846"/>
    </source>
</evidence>
<gene>
    <name evidence="1" type="ORF">RHMOL_Rhmol02G0099100</name>
</gene>
<name>A0ACC0PPV1_RHOML</name>
<sequence>MVLCSRIDLSYNNFSEFVDEAPPCKETLDFAECLKDNPCTGNRYSVHINCGGREVIIGQNKYEADEDQGDAAKFFHQVSYWGFSSTGQVWDDNKTEYIAKNVSVLKMNDSQLYTTARMSPLSLTYYGRCLANGNYTVTLHFAEIIFRDNASYWSLGRRLFDIYIQDKLAWKDFDIEAAAEGVDKEKVLNLTNVAVTNHTVEIRFYWAGKGTRIVPTRGTYGPLISAISVVSNLRGLDLQIGLFTYRQIKAATNNFDIDNKIGEGGFGSVYKGILLDGSVIAVKQLSSKSKQGNREFVNEIGMISGLQHPNLVRLYGCCVERNQLLLVYEYMENNSLARALFGESQLNLEWPTRLRICIGIARGLAFLHEESILKIVHRDIKATNVLLDGDLNPKISDFGLAKLSEDENTHISTRIAGTIGYMAPEYALWGYLTNKADVYSFGVVALEIVAGRDNMKYRPNENCVCLLDWALVLRQQGCLMDLVDPKLGSDFNKEEAMRITKVALVCTNPSPALRPTMSAVVSMLEGKLRIEELVNDPSIYGDDFRFIALRDKYDELQRQTSTEAETLMDHTVTGSSSASAQDLYPRDLYSL</sequence>
<dbReference type="Proteomes" id="UP001062846">
    <property type="component" value="Chromosome 2"/>
</dbReference>
<keyword evidence="2" id="KW-1185">Reference proteome</keyword>
<evidence type="ECO:0000313" key="1">
    <source>
        <dbReference type="EMBL" id="KAI8567164.1"/>
    </source>
</evidence>
<accession>A0ACC0PPV1</accession>
<proteinExistence type="predicted"/>
<dbReference type="EMBL" id="CM046389">
    <property type="protein sequence ID" value="KAI8567164.1"/>
    <property type="molecule type" value="Genomic_DNA"/>
</dbReference>
<comment type="caution">
    <text evidence="1">The sequence shown here is derived from an EMBL/GenBank/DDBJ whole genome shotgun (WGS) entry which is preliminary data.</text>
</comment>
<protein>
    <submittedName>
        <fullName evidence="1">Uncharacterized protein</fullName>
    </submittedName>
</protein>